<dbReference type="EMBL" id="JACRSZ010000010">
    <property type="protein sequence ID" value="MBC8573517.1"/>
    <property type="molecule type" value="Genomic_DNA"/>
</dbReference>
<organism evidence="1 2">
    <name type="scientific">Jingyaoa shaoxingensis</name>
    <dbReference type="NCBI Taxonomy" id="2763671"/>
    <lineage>
        <taxon>Bacteria</taxon>
        <taxon>Bacillati</taxon>
        <taxon>Bacillota</taxon>
        <taxon>Clostridia</taxon>
        <taxon>Lachnospirales</taxon>
        <taxon>Lachnospiraceae</taxon>
        <taxon>Jingyaoa</taxon>
    </lineage>
</organism>
<sequence length="240" mass="27147">MQILQNDRSDRGELKINVESALRTVPVENATVDISYTGEPDQILEEVRTDQNGNTGTLELKAPPLEYSMQPGETQPYSEYTIKVSAEGYESVTISGSEVMSGELSLQNIRLRPLEQRRPPEVTAIPPHTLYGNYPPKIAEAEIKPVNQSGEIVLRRVVIPEYVVVHDGSPRDTTAGDYYVRYKDYIKNVASSEIYPTWPKETIIANVLAIMSFTLNRVYTEWYRNHQSFRGELCDAEYGV</sequence>
<accession>A0ABR7NAT9</accession>
<gene>
    <name evidence="1" type="ORF">H8716_10555</name>
</gene>
<reference evidence="1 2" key="1">
    <citation type="submission" date="2020-08" db="EMBL/GenBank/DDBJ databases">
        <title>Genome public.</title>
        <authorList>
            <person name="Liu C."/>
            <person name="Sun Q."/>
        </authorList>
    </citation>
    <scope>NUCLEOTIDE SEQUENCE [LARGE SCALE GENOMIC DNA]</scope>
    <source>
        <strain evidence="1 2">NSJ-46</strain>
    </source>
</reference>
<evidence type="ECO:0000313" key="2">
    <source>
        <dbReference type="Proteomes" id="UP000657421"/>
    </source>
</evidence>
<evidence type="ECO:0000313" key="1">
    <source>
        <dbReference type="EMBL" id="MBC8573517.1"/>
    </source>
</evidence>
<protein>
    <submittedName>
        <fullName evidence="1">Carboxypeptidase regulatory-like domain-containing protein</fullName>
    </submittedName>
</protein>
<dbReference type="Gene3D" id="2.60.40.1120">
    <property type="entry name" value="Carboxypeptidase-like, regulatory domain"/>
    <property type="match status" value="1"/>
</dbReference>
<keyword evidence="2" id="KW-1185">Reference proteome</keyword>
<proteinExistence type="predicted"/>
<comment type="caution">
    <text evidence="1">The sequence shown here is derived from an EMBL/GenBank/DDBJ whole genome shotgun (WGS) entry which is preliminary data.</text>
</comment>
<name>A0ABR7NAT9_9FIRM</name>
<dbReference type="Proteomes" id="UP000657421">
    <property type="component" value="Unassembled WGS sequence"/>
</dbReference>